<sequence length="402" mass="45385">MAQTITAGLEHHLSRGSLKTEYMVYTTFYDVFHEHEKLLDLRASEDITTIFQGEDMAFRFAFCCDHGVSVGNLVNTLRKLLIAGVFHEDLELGPTELFRRLYLSEVRGKGNPEDGDPPAQHRPSWILGLEDNTSKISLEPSEASTFPEELLEKLAQLSCSDPPRTTGPHVEEETLDVGASEPTMEKPQVADENTKGSTVGDAGILAVDRAAPNFLEVYLSADDQRFFLQEALVVIWEATCDYLIKFPLDQYTLKKLQARTLELKSCVNLIEKEFIRARGPDPDGACLREILYRAVLQLENIAVTDGQIPAKQLQILFAKAVSFCHTLKDKKRQQGMKTILQLTKLFSMVMLSRKLRLHRELAGKLDPIEDARQKLKEKEQEAVKAALQADSKLRESRLCDFY</sequence>
<name>A0AAV9U7H7_9PEZI</name>
<gene>
    <name evidence="3" type="ORF">TWF696_001810</name>
</gene>
<dbReference type="Proteomes" id="UP001375240">
    <property type="component" value="Unassembled WGS sequence"/>
</dbReference>
<evidence type="ECO:0000313" key="3">
    <source>
        <dbReference type="EMBL" id="KAK6336249.1"/>
    </source>
</evidence>
<evidence type="ECO:0000256" key="1">
    <source>
        <dbReference type="SAM" id="Coils"/>
    </source>
</evidence>
<organism evidence="3 4">
    <name type="scientific">Orbilia brochopaga</name>
    <dbReference type="NCBI Taxonomy" id="3140254"/>
    <lineage>
        <taxon>Eukaryota</taxon>
        <taxon>Fungi</taxon>
        <taxon>Dikarya</taxon>
        <taxon>Ascomycota</taxon>
        <taxon>Pezizomycotina</taxon>
        <taxon>Orbiliomycetes</taxon>
        <taxon>Orbiliales</taxon>
        <taxon>Orbiliaceae</taxon>
        <taxon>Orbilia</taxon>
    </lineage>
</organism>
<evidence type="ECO:0000256" key="2">
    <source>
        <dbReference type="SAM" id="MobiDB-lite"/>
    </source>
</evidence>
<dbReference type="EMBL" id="JAVHNQ010000011">
    <property type="protein sequence ID" value="KAK6336249.1"/>
    <property type="molecule type" value="Genomic_DNA"/>
</dbReference>
<comment type="caution">
    <text evidence="3">The sequence shown here is derived from an EMBL/GenBank/DDBJ whole genome shotgun (WGS) entry which is preliminary data.</text>
</comment>
<reference evidence="3 4" key="1">
    <citation type="submission" date="2019-10" db="EMBL/GenBank/DDBJ databases">
        <authorList>
            <person name="Palmer J.M."/>
        </authorList>
    </citation>
    <scope>NUCLEOTIDE SEQUENCE [LARGE SCALE GENOMIC DNA]</scope>
    <source>
        <strain evidence="3 4">TWF696</strain>
    </source>
</reference>
<accession>A0AAV9U7H7</accession>
<protein>
    <submittedName>
        <fullName evidence="3">Uncharacterized protein</fullName>
    </submittedName>
</protein>
<feature type="region of interest" description="Disordered" evidence="2">
    <location>
        <begin position="161"/>
        <end position="197"/>
    </location>
</feature>
<feature type="coiled-coil region" evidence="1">
    <location>
        <begin position="368"/>
        <end position="395"/>
    </location>
</feature>
<evidence type="ECO:0000313" key="4">
    <source>
        <dbReference type="Proteomes" id="UP001375240"/>
    </source>
</evidence>
<proteinExistence type="predicted"/>
<dbReference type="AlphaFoldDB" id="A0AAV9U7H7"/>
<keyword evidence="1" id="KW-0175">Coiled coil</keyword>
<keyword evidence="4" id="KW-1185">Reference proteome</keyword>